<evidence type="ECO:0000313" key="8">
    <source>
        <dbReference type="Proteomes" id="UP000315010"/>
    </source>
</evidence>
<dbReference type="RefSeq" id="WP_146404100.1">
    <property type="nucleotide sequence ID" value="NZ_SJPJ01000002.1"/>
</dbReference>
<sequence length="609" mass="68855" precursor="true">MSRPTCSLLFAFVITVVPATILFAASPTPSKAPNVVFVMTDDQGWGDLACNGNPWIKTPTIDALASQSTMLANYHVDPTCAPTRSALMTGRYSDRVGVWHTVQGRNLLRTRETTMANVFSNNGYATGMFGKWHLGDAYPFRPQDRGFEHVVYHGGGGVMQAPDYWGNDYFDDTYIVNGKRKRFKGFCTDVWFDEAMKFIKSNKEKPFFAYIATNAPHGPLYCPTKYTDLYEGDENVPSKEFYGMITNIDDNMAKLIEFLHHEGLEENTILVFTTDNGTASGVGRGRGYDGGMRGKKGSQYDGGHRVPFMMRWPDGKISTGKSIHRLTAHIDILPTFIDLCKLDAPEIEFDGTSLRSLLYGDQDLWDDRSLVVESQRVVDPVKWRQSAVMTDRWRLINGKELYDIKADPKQKTDIASNHPEVFERLRNEYEKFWSDVSRDHNLTGTVIIGSKAQPIVSFSSHDWLVENVPWYQPHIIAGDMAKPAHWALEVAHDGEYEISLRRWPAEADKGINDGTYGRAFQFDQARLRIGQIDETKPIPVGAKEVTFHVTLKKGITEFSPLFIGGDLEATPYYAYITDAIEPGWQTPEGMDIPVYDPDYGQRWPQRSKR</sequence>
<name>A0A5C5YNH8_9BACT</name>
<dbReference type="CDD" id="cd16146">
    <property type="entry name" value="ARS_like"/>
    <property type="match status" value="1"/>
</dbReference>
<evidence type="ECO:0000256" key="5">
    <source>
        <dbReference type="SAM" id="SignalP"/>
    </source>
</evidence>
<dbReference type="AlphaFoldDB" id="A0A5C5YNH8"/>
<organism evidence="7 8">
    <name type="scientific">Novipirellula herctigrandis</name>
    <dbReference type="NCBI Taxonomy" id="2527986"/>
    <lineage>
        <taxon>Bacteria</taxon>
        <taxon>Pseudomonadati</taxon>
        <taxon>Planctomycetota</taxon>
        <taxon>Planctomycetia</taxon>
        <taxon>Pirellulales</taxon>
        <taxon>Pirellulaceae</taxon>
        <taxon>Novipirellula</taxon>
    </lineage>
</organism>
<feature type="chain" id="PRO_5022726562" evidence="5">
    <location>
        <begin position="25"/>
        <end position="609"/>
    </location>
</feature>
<keyword evidence="4" id="KW-0106">Calcium</keyword>
<dbReference type="Pfam" id="PF00884">
    <property type="entry name" value="Sulfatase"/>
    <property type="match status" value="1"/>
</dbReference>
<dbReference type="GO" id="GO:0004065">
    <property type="term" value="F:arylsulfatase activity"/>
    <property type="evidence" value="ECO:0007669"/>
    <property type="project" value="UniProtKB-EC"/>
</dbReference>
<keyword evidence="5" id="KW-0732">Signal</keyword>
<dbReference type="InterPro" id="IPR000917">
    <property type="entry name" value="Sulfatase_N"/>
</dbReference>
<proteinExistence type="inferred from homology"/>
<dbReference type="InterPro" id="IPR050738">
    <property type="entry name" value="Sulfatase"/>
</dbReference>
<dbReference type="Proteomes" id="UP000315010">
    <property type="component" value="Unassembled WGS sequence"/>
</dbReference>
<dbReference type="PROSITE" id="PS00523">
    <property type="entry name" value="SULFATASE_1"/>
    <property type="match status" value="1"/>
</dbReference>
<dbReference type="EMBL" id="SJPJ01000002">
    <property type="protein sequence ID" value="TWT76308.1"/>
    <property type="molecule type" value="Genomic_DNA"/>
</dbReference>
<feature type="signal peptide" evidence="5">
    <location>
        <begin position="1"/>
        <end position="24"/>
    </location>
</feature>
<evidence type="ECO:0000256" key="3">
    <source>
        <dbReference type="ARBA" id="ARBA00022801"/>
    </source>
</evidence>
<evidence type="ECO:0000259" key="6">
    <source>
        <dbReference type="Pfam" id="PF00884"/>
    </source>
</evidence>
<dbReference type="SUPFAM" id="SSF53649">
    <property type="entry name" value="Alkaline phosphatase-like"/>
    <property type="match status" value="1"/>
</dbReference>
<accession>A0A5C5YNH8</accession>
<dbReference type="OrthoDB" id="9783154at2"/>
<comment type="caution">
    <text evidence="7">The sequence shown here is derived from an EMBL/GenBank/DDBJ whole genome shotgun (WGS) entry which is preliminary data.</text>
</comment>
<evidence type="ECO:0000256" key="2">
    <source>
        <dbReference type="ARBA" id="ARBA00022723"/>
    </source>
</evidence>
<dbReference type="PANTHER" id="PTHR42693">
    <property type="entry name" value="ARYLSULFATASE FAMILY MEMBER"/>
    <property type="match status" value="1"/>
</dbReference>
<dbReference type="GO" id="GO:0046872">
    <property type="term" value="F:metal ion binding"/>
    <property type="evidence" value="ECO:0007669"/>
    <property type="project" value="UniProtKB-KW"/>
</dbReference>
<dbReference type="InterPro" id="IPR024607">
    <property type="entry name" value="Sulfatase_CS"/>
</dbReference>
<comment type="similarity">
    <text evidence="1">Belongs to the sulfatase family.</text>
</comment>
<protein>
    <submittedName>
        <fullName evidence="7">Arylsulfatase</fullName>
        <ecNumber evidence="7">3.1.6.1</ecNumber>
    </submittedName>
</protein>
<keyword evidence="8" id="KW-1185">Reference proteome</keyword>
<feature type="domain" description="Sulfatase N-terminal" evidence="6">
    <location>
        <begin position="33"/>
        <end position="339"/>
    </location>
</feature>
<evidence type="ECO:0000256" key="1">
    <source>
        <dbReference type="ARBA" id="ARBA00008779"/>
    </source>
</evidence>
<dbReference type="Gene3D" id="3.30.1120.10">
    <property type="match status" value="1"/>
</dbReference>
<evidence type="ECO:0000313" key="7">
    <source>
        <dbReference type="EMBL" id="TWT76308.1"/>
    </source>
</evidence>
<dbReference type="Gene3D" id="3.40.720.10">
    <property type="entry name" value="Alkaline Phosphatase, subunit A"/>
    <property type="match status" value="1"/>
</dbReference>
<gene>
    <name evidence="7" type="primary">atsA_165</name>
    <name evidence="7" type="ORF">CA13_68010</name>
</gene>
<dbReference type="InterPro" id="IPR017850">
    <property type="entry name" value="Alkaline_phosphatase_core_sf"/>
</dbReference>
<evidence type="ECO:0000256" key="4">
    <source>
        <dbReference type="ARBA" id="ARBA00022837"/>
    </source>
</evidence>
<reference evidence="7 8" key="1">
    <citation type="submission" date="2019-02" db="EMBL/GenBank/DDBJ databases">
        <title>Deep-cultivation of Planctomycetes and their phenomic and genomic characterization uncovers novel biology.</title>
        <authorList>
            <person name="Wiegand S."/>
            <person name="Jogler M."/>
            <person name="Boedeker C."/>
            <person name="Pinto D."/>
            <person name="Vollmers J."/>
            <person name="Rivas-Marin E."/>
            <person name="Kohn T."/>
            <person name="Peeters S.H."/>
            <person name="Heuer A."/>
            <person name="Rast P."/>
            <person name="Oberbeckmann S."/>
            <person name="Bunk B."/>
            <person name="Jeske O."/>
            <person name="Meyerdierks A."/>
            <person name="Storesund J.E."/>
            <person name="Kallscheuer N."/>
            <person name="Luecker S."/>
            <person name="Lage O.M."/>
            <person name="Pohl T."/>
            <person name="Merkel B.J."/>
            <person name="Hornburger P."/>
            <person name="Mueller R.-W."/>
            <person name="Bruemmer F."/>
            <person name="Labrenz M."/>
            <person name="Spormann A.M."/>
            <person name="Op Den Camp H."/>
            <person name="Overmann J."/>
            <person name="Amann R."/>
            <person name="Jetten M.S.M."/>
            <person name="Mascher T."/>
            <person name="Medema M.H."/>
            <person name="Devos D.P."/>
            <person name="Kaster A.-K."/>
            <person name="Ovreas L."/>
            <person name="Rohde M."/>
            <person name="Galperin M.Y."/>
            <person name="Jogler C."/>
        </authorList>
    </citation>
    <scope>NUCLEOTIDE SEQUENCE [LARGE SCALE GENOMIC DNA]</scope>
    <source>
        <strain evidence="7 8">CA13</strain>
    </source>
</reference>
<dbReference type="EC" id="3.1.6.1" evidence="7"/>
<dbReference type="FunFam" id="3.40.720.10:FF:000070">
    <property type="entry name" value="Arylsulfatase A"/>
    <property type="match status" value="1"/>
</dbReference>
<keyword evidence="3 7" id="KW-0378">Hydrolase</keyword>
<keyword evidence="2" id="KW-0479">Metal-binding</keyword>
<dbReference type="PANTHER" id="PTHR42693:SF53">
    <property type="entry name" value="ENDO-4-O-SULFATASE"/>
    <property type="match status" value="1"/>
</dbReference>